<dbReference type="PANTHER" id="PTHR35567">
    <property type="entry name" value="MALATE DEHYDROGENASE (AFU_ORTHOLOGUE AFUA_2G13800)"/>
    <property type="match status" value="1"/>
</dbReference>
<dbReference type="GeneID" id="42058544"/>
<reference evidence="4" key="1">
    <citation type="journal article" date="2016" name="Genome Biol. Evol.">
        <title>Comparative 'omics' of the Fusarium fujikuroi species complex highlights differences in genetic potential and metabolite synthesis.</title>
        <authorList>
            <person name="Niehaus E.-M."/>
            <person name="Muensterkoetter M."/>
            <person name="Proctor R.H."/>
            <person name="Brown D.W."/>
            <person name="Sharon A."/>
            <person name="Idan Y."/>
            <person name="Oren-Young L."/>
            <person name="Sieber C.M."/>
            <person name="Novak O."/>
            <person name="Pencik A."/>
            <person name="Tarkowska D."/>
            <person name="Hromadova K."/>
            <person name="Freeman S."/>
            <person name="Maymon M."/>
            <person name="Elazar M."/>
            <person name="Youssef S.A."/>
            <person name="El-Shabrawy E.S.M."/>
            <person name="Shalaby A.B.A."/>
            <person name="Houterman P."/>
            <person name="Brock N.L."/>
            <person name="Burkhardt I."/>
            <person name="Tsavkelova E.A."/>
            <person name="Dickschat J.S."/>
            <person name="Galuszka P."/>
            <person name="Gueldener U."/>
            <person name="Tudzynski B."/>
        </authorList>
    </citation>
    <scope>NUCLEOTIDE SEQUENCE [LARGE SCALE GENOMIC DNA]</scope>
    <source>
        <strain evidence="4">ET1</strain>
    </source>
</reference>
<feature type="chain" id="PRO_5012882809" description="Malate dehydrogenase" evidence="2">
    <location>
        <begin position="18"/>
        <end position="247"/>
    </location>
</feature>
<dbReference type="PANTHER" id="PTHR35567:SF3">
    <property type="entry name" value="MALATE DEHYDROGENASE"/>
    <property type="match status" value="1"/>
</dbReference>
<accession>A0A1L7VUU9</accession>
<feature type="signal peptide" evidence="2">
    <location>
        <begin position="1"/>
        <end position="17"/>
    </location>
</feature>
<dbReference type="AlphaFoldDB" id="A0A1L7VUU9"/>
<dbReference type="EMBL" id="FJOF01000008">
    <property type="protein sequence ID" value="CZR43876.1"/>
    <property type="molecule type" value="Genomic_DNA"/>
</dbReference>
<organism evidence="3 4">
    <name type="scientific">Fusarium proliferatum (strain ET1)</name>
    <name type="common">Orchid endophyte fungus</name>
    <dbReference type="NCBI Taxonomy" id="1227346"/>
    <lineage>
        <taxon>Eukaryota</taxon>
        <taxon>Fungi</taxon>
        <taxon>Dikarya</taxon>
        <taxon>Ascomycota</taxon>
        <taxon>Pezizomycotina</taxon>
        <taxon>Sordariomycetes</taxon>
        <taxon>Hypocreomycetidae</taxon>
        <taxon>Hypocreales</taxon>
        <taxon>Nectriaceae</taxon>
        <taxon>Fusarium</taxon>
        <taxon>Fusarium fujikuroi species complex</taxon>
    </lineage>
</organism>
<dbReference type="InterPro" id="IPR021851">
    <property type="entry name" value="DUF3455"/>
</dbReference>
<name>A0A1L7VUU9_FUSPR</name>
<sequence>MLVNLLLALTPAALALASPTRSHGQRPSCEYGDSMPILPVNGGPSELPAPPQDVTLKHIALGFGIQNYSCTNTGATPVAAGALAVLYDATFLYPGQHSSDVTPEEWTFLPSNILNTEKVPLNRIENGGASPTNPFPKKESLEVKNLNKNIPYLGHHFFTTAGIPTFDLDPVNQLLIAKRISGIKAPASTPTGPGGTSAVDWLYLGDAGGSHGVSLAYRVLTAGGSSYGCKGKGIDSVPYTAYYWFYG</sequence>
<dbReference type="Proteomes" id="UP000183971">
    <property type="component" value="Unassembled WGS sequence"/>
</dbReference>
<dbReference type="Pfam" id="PF11937">
    <property type="entry name" value="DUF3455"/>
    <property type="match status" value="1"/>
</dbReference>
<evidence type="ECO:0000313" key="4">
    <source>
        <dbReference type="Proteomes" id="UP000183971"/>
    </source>
</evidence>
<gene>
    <name evidence="3" type="ORF">FPRO_13684</name>
</gene>
<keyword evidence="2" id="KW-0732">Signal</keyword>
<evidence type="ECO:0000256" key="2">
    <source>
        <dbReference type="SAM" id="SignalP"/>
    </source>
</evidence>
<evidence type="ECO:0008006" key="5">
    <source>
        <dbReference type="Google" id="ProtNLM"/>
    </source>
</evidence>
<evidence type="ECO:0000313" key="3">
    <source>
        <dbReference type="EMBL" id="CZR43876.1"/>
    </source>
</evidence>
<proteinExistence type="predicted"/>
<comment type="caution">
    <text evidence="3">The sequence shown here is derived from an EMBL/GenBank/DDBJ whole genome shotgun (WGS) entry which is preliminary data.</text>
</comment>
<protein>
    <recommendedName>
        <fullName evidence="5">Malate dehydrogenase</fullName>
    </recommendedName>
</protein>
<keyword evidence="4" id="KW-1185">Reference proteome</keyword>
<dbReference type="VEuPathDB" id="FungiDB:FPRO_13684"/>
<dbReference type="RefSeq" id="XP_031084467.1">
    <property type="nucleotide sequence ID" value="XM_031218628.1"/>
</dbReference>
<evidence type="ECO:0000256" key="1">
    <source>
        <dbReference type="SAM" id="MobiDB-lite"/>
    </source>
</evidence>
<feature type="region of interest" description="Disordered" evidence="1">
    <location>
        <begin position="20"/>
        <end position="46"/>
    </location>
</feature>